<dbReference type="Pfam" id="PF01442">
    <property type="entry name" value="Apolipoprotein"/>
    <property type="match status" value="2"/>
</dbReference>
<dbReference type="InterPro" id="IPR000074">
    <property type="entry name" value="ApoA_E"/>
</dbReference>
<name>A0A974PMR6_9HYPH</name>
<keyword evidence="1" id="KW-0175">Coiled coil</keyword>
<dbReference type="PANTHER" id="PTHR18976">
    <property type="entry name" value="APOLIPOPROTEIN"/>
    <property type="match status" value="1"/>
</dbReference>
<reference evidence="4 5" key="1">
    <citation type="submission" date="2020-10" db="EMBL/GenBank/DDBJ databases">
        <title>Degradation of 1,4-Dioxane by Xanthobacter sp. YN2, via a Novel Group-2 Soluble Di-Iron Monooxygenase.</title>
        <authorList>
            <person name="Ma F."/>
            <person name="Wang Y."/>
            <person name="Yang J."/>
            <person name="Guo H."/>
            <person name="Su D."/>
            <person name="Yu L."/>
        </authorList>
    </citation>
    <scope>NUCLEOTIDE SEQUENCE [LARGE SCALE GENOMIC DNA]</scope>
    <source>
        <strain evidence="4 5">YN2</strain>
    </source>
</reference>
<proteinExistence type="predicted"/>
<feature type="compositionally biased region" description="Low complexity" evidence="2">
    <location>
        <begin position="1204"/>
        <end position="1217"/>
    </location>
</feature>
<feature type="transmembrane region" description="Helical" evidence="3">
    <location>
        <begin position="161"/>
        <end position="182"/>
    </location>
</feature>
<dbReference type="SUPFAM" id="SSF58113">
    <property type="entry name" value="Apolipoprotein A-I"/>
    <property type="match status" value="1"/>
</dbReference>
<sequence>MKQPKKIQDPTEAALSAIQEALTLELDNAEQAQAPAKGVDPGFASERSSAIDRPLPAPPQREGRGIPRRPRPEGEPRPEGRREGPPRARIDAERRAANDDRQTIGQLLGQLQKKPAGTPYYWAAGASLIWIIIGVAFAFAFHRGLMASSGGVQSLLDSPALLGIFASILLPPLGFFGMASVLRRSQELQGIARSMTEVALRLAQPESIATETVVTVGQAVRREVAAMGDGIDRAISRAGELEAIVRAEVSVLERAYEENEVRIRTLIEELQAERHNIQIETERLREGLAGAEAVLSNEVKDVATRIHGTMMEASEQVTEILGQKGEHITAALARVGDSMIDSLTAKGGELIDRLQLTGSDIRQDLSESGDVLVHTLKTRADDLASNLLSTTSDVAQLIDRWGDDITANIDRLKHGIGDSLSENSSRFAEDIEGRIAEVNTAFRATSEAAVLDFSTRGGELVKKFEETGERVAETLSVRGTDLADRIETSGNRIYDAVAVRGEDLQRRLSETGERITASLDRSSSQVTTTLVEKSSEIASTLNNAGADMTERLSLVANEVTKAIGARGSKVTEAFRETADILVGTIGTKGDAIREMLTARLKAMEETITVRGTELADRMQHDGIALARTMQDGVKAFDTTVKVHAPELVDQIAHRVASVNENLRSATSSLDERLAATSTSVSTIMDQRIARIEQTLDQRAQSLTETLATRTVTFARTISEGTKSATESLDKSVETLETFFATRSKALGDVLTERADVVHRNIGVRAQEIASVLDGRVHRIEELVLGRLDGVATSLEVRGSAIADALVGRIEGVSGTLRSEAVEVERSLTTLSHNVGRTLTEHSEKVADALGTRLTEIAHLIDDKNGTFLAALERTSQRAVAEITATNTSLKGDVGAIIERLAEANSTFQGAMSKAVSNLGEFSGSFARQVDSFSTTVGSINQSAEATAGRFDTQIKALREVSTGALTQMATLSESFQQQGRLMDEASRKLGAAHDKVDATLLSRRASIEELSTTLGERIADVDGRLKGFHTMLEESFAAAQNRARQITGVVAEAASGSAKTMEQQLQVMRVATDAERERTAQSLREIYGAALEDVQRVFGETGNRFTQVAGDLKRVAEDVQHAIALTREEMKRGILELPAETEASAATMRRAVAEQIKALAELNEIVARQGQALDVVEASARTATQDMARASVARETSARDTSARETPAPRARAEAGALQSELRRTAPPQPTRRIEPERPAPRAPARENEEEREGWLTDLLAARTTPDDRGGADKPARSPRTPAGGVESLDALSADIARMVDHQAAVEMWDRYNKGEQNVFTRRLYTLQGQQTFEALKRKYRADAAFRETADRYIEEFDKLLDQVSADERGDVLTKTYLTSDTGKVYTMLAHAAGRFD</sequence>
<keyword evidence="5" id="KW-1185">Reference proteome</keyword>
<feature type="region of interest" description="Disordered" evidence="2">
    <location>
        <begin position="1185"/>
        <end position="1286"/>
    </location>
</feature>
<evidence type="ECO:0000313" key="5">
    <source>
        <dbReference type="Proteomes" id="UP000596427"/>
    </source>
</evidence>
<dbReference type="RefSeq" id="WP_203192714.1">
    <property type="nucleotide sequence ID" value="NZ_CP063362.1"/>
</dbReference>
<dbReference type="InterPro" id="IPR050163">
    <property type="entry name" value="Apolipoprotein_A1/A4/E"/>
</dbReference>
<feature type="coiled-coil region" evidence="1">
    <location>
        <begin position="249"/>
        <end position="287"/>
    </location>
</feature>
<dbReference type="Gene3D" id="1.20.120.20">
    <property type="entry name" value="Apolipoprotein"/>
    <property type="match status" value="3"/>
</dbReference>
<evidence type="ECO:0008006" key="6">
    <source>
        <dbReference type="Google" id="ProtNLM"/>
    </source>
</evidence>
<accession>A0A974PMR6</accession>
<dbReference type="PANTHER" id="PTHR18976:SF34">
    <property type="entry name" value="LIPID-BINDING PROTEIN"/>
    <property type="match status" value="1"/>
</dbReference>
<organism evidence="4 5">
    <name type="scientific">Xanthobacter dioxanivorans</name>
    <dbReference type="NCBI Taxonomy" id="2528964"/>
    <lineage>
        <taxon>Bacteria</taxon>
        <taxon>Pseudomonadati</taxon>
        <taxon>Pseudomonadota</taxon>
        <taxon>Alphaproteobacteria</taxon>
        <taxon>Hyphomicrobiales</taxon>
        <taxon>Xanthobacteraceae</taxon>
        <taxon>Xanthobacter</taxon>
    </lineage>
</organism>
<dbReference type="GO" id="GO:0005576">
    <property type="term" value="C:extracellular region"/>
    <property type="evidence" value="ECO:0007669"/>
    <property type="project" value="InterPro"/>
</dbReference>
<feature type="region of interest" description="Disordered" evidence="2">
    <location>
        <begin position="26"/>
        <end position="101"/>
    </location>
</feature>
<keyword evidence="3" id="KW-1133">Transmembrane helix</keyword>
<keyword evidence="3" id="KW-0472">Membrane</keyword>
<protein>
    <recommendedName>
        <fullName evidence="6">Apolipoprotein A1/A4/E domain-containing protein</fullName>
    </recommendedName>
</protein>
<dbReference type="EMBL" id="CP063362">
    <property type="protein sequence ID" value="QRG05840.1"/>
    <property type="molecule type" value="Genomic_DNA"/>
</dbReference>
<dbReference type="GO" id="GO:0008289">
    <property type="term" value="F:lipid binding"/>
    <property type="evidence" value="ECO:0007669"/>
    <property type="project" value="InterPro"/>
</dbReference>
<feature type="compositionally biased region" description="Basic and acidic residues" evidence="2">
    <location>
        <begin position="61"/>
        <end position="101"/>
    </location>
</feature>
<evidence type="ECO:0000256" key="3">
    <source>
        <dbReference type="SAM" id="Phobius"/>
    </source>
</evidence>
<dbReference type="Proteomes" id="UP000596427">
    <property type="component" value="Chromosome"/>
</dbReference>
<feature type="compositionally biased region" description="Basic and acidic residues" evidence="2">
    <location>
        <begin position="1232"/>
        <end position="1255"/>
    </location>
</feature>
<dbReference type="GO" id="GO:0042157">
    <property type="term" value="P:lipoprotein metabolic process"/>
    <property type="evidence" value="ECO:0007669"/>
    <property type="project" value="InterPro"/>
</dbReference>
<dbReference type="GO" id="GO:0006869">
    <property type="term" value="P:lipid transport"/>
    <property type="evidence" value="ECO:0007669"/>
    <property type="project" value="InterPro"/>
</dbReference>
<dbReference type="KEGG" id="xdi:EZH22_22855"/>
<evidence type="ECO:0000256" key="2">
    <source>
        <dbReference type="SAM" id="MobiDB-lite"/>
    </source>
</evidence>
<feature type="compositionally biased region" description="Basic and acidic residues" evidence="2">
    <location>
        <begin position="1265"/>
        <end position="1276"/>
    </location>
</feature>
<evidence type="ECO:0000256" key="1">
    <source>
        <dbReference type="SAM" id="Coils"/>
    </source>
</evidence>
<feature type="transmembrane region" description="Helical" evidence="3">
    <location>
        <begin position="120"/>
        <end position="141"/>
    </location>
</feature>
<keyword evidence="3" id="KW-0812">Transmembrane</keyword>
<evidence type="ECO:0000313" key="4">
    <source>
        <dbReference type="EMBL" id="QRG05840.1"/>
    </source>
</evidence>
<gene>
    <name evidence="4" type="ORF">EZH22_22855</name>
</gene>